<organism evidence="1">
    <name type="scientific">marine sediment metagenome</name>
    <dbReference type="NCBI Taxonomy" id="412755"/>
    <lineage>
        <taxon>unclassified sequences</taxon>
        <taxon>metagenomes</taxon>
        <taxon>ecological metagenomes</taxon>
    </lineage>
</organism>
<dbReference type="EMBL" id="LAZR01000314">
    <property type="protein sequence ID" value="KKN75191.1"/>
    <property type="molecule type" value="Genomic_DNA"/>
</dbReference>
<name>A0A0F9VNX9_9ZZZZ</name>
<accession>A0A0F9VNX9</accession>
<reference evidence="1" key="1">
    <citation type="journal article" date="2015" name="Nature">
        <title>Complex archaea that bridge the gap between prokaryotes and eukaryotes.</title>
        <authorList>
            <person name="Spang A."/>
            <person name="Saw J.H."/>
            <person name="Jorgensen S.L."/>
            <person name="Zaremba-Niedzwiedzka K."/>
            <person name="Martijn J."/>
            <person name="Lind A.E."/>
            <person name="van Eijk R."/>
            <person name="Schleper C."/>
            <person name="Guy L."/>
            <person name="Ettema T.J."/>
        </authorList>
    </citation>
    <scope>NUCLEOTIDE SEQUENCE</scope>
</reference>
<dbReference type="AlphaFoldDB" id="A0A0F9VNX9"/>
<evidence type="ECO:0000313" key="1">
    <source>
        <dbReference type="EMBL" id="KKN75191.1"/>
    </source>
</evidence>
<sequence>MNTVISQRKPIQSRWFHIGKGYLCFAILRPPAFAVTIELRDSKESWEIAVSIISFSIVYQWNKRNTTGSMYLSTKSQGWRKKQVVRLTRSTLKSFI</sequence>
<protein>
    <submittedName>
        <fullName evidence="1">Uncharacterized protein</fullName>
    </submittedName>
</protein>
<gene>
    <name evidence="1" type="ORF">LCGC14_0383500</name>
</gene>
<proteinExistence type="predicted"/>
<comment type="caution">
    <text evidence="1">The sequence shown here is derived from an EMBL/GenBank/DDBJ whole genome shotgun (WGS) entry which is preliminary data.</text>
</comment>